<proteinExistence type="predicted"/>
<dbReference type="FunFam" id="3.30.160.60:FF:004134">
    <property type="match status" value="1"/>
</dbReference>
<evidence type="ECO:0000313" key="10">
    <source>
        <dbReference type="EnsemblMetazoa" id="AALB008694-PA"/>
    </source>
</evidence>
<feature type="domain" description="C2H2-type" evidence="9">
    <location>
        <begin position="644"/>
        <end position="671"/>
    </location>
</feature>
<feature type="compositionally biased region" description="Basic and acidic residues" evidence="8">
    <location>
        <begin position="431"/>
        <end position="440"/>
    </location>
</feature>
<protein>
    <recommendedName>
        <fullName evidence="9">C2H2-type domain-containing protein</fullName>
    </recommendedName>
</protein>
<keyword evidence="3" id="KW-0677">Repeat</keyword>
<evidence type="ECO:0000259" key="9">
    <source>
        <dbReference type="PROSITE" id="PS50157"/>
    </source>
</evidence>
<dbReference type="GO" id="GO:0005634">
    <property type="term" value="C:nucleus"/>
    <property type="evidence" value="ECO:0007669"/>
    <property type="project" value="UniProtKB-SubCell"/>
</dbReference>
<dbReference type="EnsemblMetazoa" id="AALB008694-RA">
    <property type="protein sequence ID" value="AALB008694-PA"/>
    <property type="gene ID" value="AALB008694"/>
</dbReference>
<feature type="domain" description="C2H2-type" evidence="9">
    <location>
        <begin position="409"/>
        <end position="436"/>
    </location>
</feature>
<evidence type="ECO:0000256" key="2">
    <source>
        <dbReference type="ARBA" id="ARBA00022723"/>
    </source>
</evidence>
<evidence type="ECO:0000256" key="5">
    <source>
        <dbReference type="ARBA" id="ARBA00022833"/>
    </source>
</evidence>
<dbReference type="PROSITE" id="PS50157">
    <property type="entry name" value="ZINC_FINGER_C2H2_2"/>
    <property type="match status" value="11"/>
</dbReference>
<evidence type="ECO:0000256" key="6">
    <source>
        <dbReference type="ARBA" id="ARBA00023125"/>
    </source>
</evidence>
<reference evidence="10 11" key="1">
    <citation type="journal article" date="2017" name="G3 (Bethesda)">
        <title>The Physical Genome Mapping of Anopheles albimanus Corrected Scaffold Misassemblies and Identified Interarm Rearrangements in Genus Anopheles.</title>
        <authorList>
            <person name="Artemov G.N."/>
            <person name="Peery A.N."/>
            <person name="Jiang X."/>
            <person name="Tu Z."/>
            <person name="Stegniy V.N."/>
            <person name="Sharakhova M.V."/>
            <person name="Sharakhov I.V."/>
        </authorList>
    </citation>
    <scope>NUCLEOTIDE SEQUENCE [LARGE SCALE GENOMIC DNA]</scope>
    <source>
        <strain evidence="10 11">ALBI9_A</strain>
    </source>
</reference>
<evidence type="ECO:0000256" key="8">
    <source>
        <dbReference type="SAM" id="MobiDB-lite"/>
    </source>
</evidence>
<feature type="compositionally biased region" description="Basic and acidic residues" evidence="8">
    <location>
        <begin position="1"/>
        <end position="17"/>
    </location>
</feature>
<dbReference type="GO" id="GO:0008270">
    <property type="term" value="F:zinc ion binding"/>
    <property type="evidence" value="ECO:0007669"/>
    <property type="project" value="UniProtKB-KW"/>
</dbReference>
<dbReference type="VEuPathDB" id="VectorBase:AALB008694"/>
<evidence type="ECO:0000256" key="7">
    <source>
        <dbReference type="ARBA" id="ARBA00023242"/>
    </source>
</evidence>
<dbReference type="VEuPathDB" id="VectorBase:AALB20_029166"/>
<name>A0A182FQ75_ANOAL</name>
<dbReference type="Proteomes" id="UP000069272">
    <property type="component" value="Chromosome 2R"/>
</dbReference>
<dbReference type="PANTHER" id="PTHR24393:SF34">
    <property type="entry name" value="PR_SET DOMAIN 13"/>
    <property type="match status" value="1"/>
</dbReference>
<feature type="region of interest" description="Disordered" evidence="8">
    <location>
        <begin position="431"/>
        <end position="452"/>
    </location>
</feature>
<dbReference type="PROSITE" id="PS00028">
    <property type="entry name" value="ZINC_FINGER_C2H2_1"/>
    <property type="match status" value="12"/>
</dbReference>
<dbReference type="InterPro" id="IPR013087">
    <property type="entry name" value="Znf_C2H2_type"/>
</dbReference>
<dbReference type="InterPro" id="IPR036236">
    <property type="entry name" value="Znf_C2H2_sf"/>
</dbReference>
<keyword evidence="11" id="KW-1185">Reference proteome</keyword>
<keyword evidence="4" id="KW-0863">Zinc-finger</keyword>
<dbReference type="Pfam" id="PF00096">
    <property type="entry name" value="zf-C2H2"/>
    <property type="match status" value="5"/>
</dbReference>
<organism evidence="10 11">
    <name type="scientific">Anopheles albimanus</name>
    <name type="common">New world malaria mosquito</name>
    <dbReference type="NCBI Taxonomy" id="7167"/>
    <lineage>
        <taxon>Eukaryota</taxon>
        <taxon>Metazoa</taxon>
        <taxon>Ecdysozoa</taxon>
        <taxon>Arthropoda</taxon>
        <taxon>Hexapoda</taxon>
        <taxon>Insecta</taxon>
        <taxon>Pterygota</taxon>
        <taxon>Neoptera</taxon>
        <taxon>Endopterygota</taxon>
        <taxon>Diptera</taxon>
        <taxon>Nematocera</taxon>
        <taxon>Culicoidea</taxon>
        <taxon>Culicidae</taxon>
        <taxon>Anophelinae</taxon>
        <taxon>Anopheles</taxon>
    </lineage>
</organism>
<dbReference type="Pfam" id="PF13912">
    <property type="entry name" value="zf-C2H2_6"/>
    <property type="match status" value="1"/>
</dbReference>
<keyword evidence="6" id="KW-0238">DNA-binding</keyword>
<dbReference type="AlphaFoldDB" id="A0A182FQ75"/>
<evidence type="ECO:0000313" key="11">
    <source>
        <dbReference type="Proteomes" id="UP000069272"/>
    </source>
</evidence>
<dbReference type="STRING" id="7167.A0A182FQ75"/>
<dbReference type="GO" id="GO:0000122">
    <property type="term" value="P:negative regulation of transcription by RNA polymerase II"/>
    <property type="evidence" value="ECO:0007669"/>
    <property type="project" value="UniProtKB-ARBA"/>
</dbReference>
<keyword evidence="5" id="KW-0862">Zinc</keyword>
<keyword evidence="7" id="KW-0539">Nucleus</keyword>
<dbReference type="SMART" id="SM00355">
    <property type="entry name" value="ZnF_C2H2"/>
    <property type="match status" value="15"/>
</dbReference>
<feature type="domain" description="C2H2-type" evidence="9">
    <location>
        <begin position="381"/>
        <end position="408"/>
    </location>
</feature>
<feature type="region of interest" description="Disordered" evidence="8">
    <location>
        <begin position="1"/>
        <end position="129"/>
    </location>
</feature>
<feature type="domain" description="C2H2-type" evidence="9">
    <location>
        <begin position="278"/>
        <end position="305"/>
    </location>
</feature>
<dbReference type="Gene3D" id="3.30.160.60">
    <property type="entry name" value="Classic Zinc Finger"/>
    <property type="match status" value="8"/>
</dbReference>
<feature type="domain" description="C2H2-type" evidence="9">
    <location>
        <begin position="700"/>
        <end position="727"/>
    </location>
</feature>
<dbReference type="SUPFAM" id="SSF57667">
    <property type="entry name" value="beta-beta-alpha zinc fingers"/>
    <property type="match status" value="6"/>
</dbReference>
<feature type="domain" description="C2H2-type" evidence="9">
    <location>
        <begin position="729"/>
        <end position="756"/>
    </location>
</feature>
<feature type="domain" description="C2H2-type" evidence="9">
    <location>
        <begin position="224"/>
        <end position="247"/>
    </location>
</feature>
<feature type="domain" description="C2H2-type" evidence="9">
    <location>
        <begin position="250"/>
        <end position="277"/>
    </location>
</feature>
<feature type="domain" description="C2H2-type" evidence="9">
    <location>
        <begin position="672"/>
        <end position="698"/>
    </location>
</feature>
<evidence type="ECO:0000256" key="4">
    <source>
        <dbReference type="ARBA" id="ARBA00022771"/>
    </source>
</evidence>
<evidence type="ECO:0000256" key="1">
    <source>
        <dbReference type="ARBA" id="ARBA00004123"/>
    </source>
</evidence>
<feature type="compositionally biased region" description="Basic and acidic residues" evidence="8">
    <location>
        <begin position="119"/>
        <end position="129"/>
    </location>
</feature>
<feature type="domain" description="C2H2-type" evidence="9">
    <location>
        <begin position="306"/>
        <end position="333"/>
    </location>
</feature>
<keyword evidence="2" id="KW-0479">Metal-binding</keyword>
<reference evidence="10" key="2">
    <citation type="submission" date="2022-08" db="UniProtKB">
        <authorList>
            <consortium name="EnsemblMetazoa"/>
        </authorList>
    </citation>
    <scope>IDENTIFICATION</scope>
    <source>
        <strain evidence="10">STECLA/ALBI9_A</strain>
    </source>
</reference>
<accession>A0A182FQ75</accession>
<comment type="subcellular location">
    <subcellularLocation>
        <location evidence="1">Nucleus</location>
    </subcellularLocation>
</comment>
<dbReference type="VEuPathDB" id="VectorBase:AALB20_029146"/>
<dbReference type="GO" id="GO:0000978">
    <property type="term" value="F:RNA polymerase II cis-regulatory region sequence-specific DNA binding"/>
    <property type="evidence" value="ECO:0007669"/>
    <property type="project" value="TreeGrafter"/>
</dbReference>
<feature type="domain" description="C2H2-type" evidence="9">
    <location>
        <begin position="756"/>
        <end position="784"/>
    </location>
</feature>
<evidence type="ECO:0000256" key="3">
    <source>
        <dbReference type="ARBA" id="ARBA00022737"/>
    </source>
</evidence>
<dbReference type="FunFam" id="3.30.160.60:FF:001465">
    <property type="entry name" value="Zinc finger protein 560"/>
    <property type="match status" value="1"/>
</dbReference>
<sequence length="838" mass="96085">PTESIIEHDERPEHDPFDTVGSVNDKADVPQQKSVDCVRRSSRVRCKVAQAIRSPSIVSEKTTDDRRSEDESDSEASPLDSFEISSSNPSASASDRKKTIRGPASSNTKQSRGKRRKLSKSEPKREDGPTLRDYKCYICSSGSLGSQKALLDHFATHVDRVPYTCERCVMKTVVITRVRALNTHLKMHEQPIKCDYCDRRYSNASGKYYHTQFYHLGGGAPCIIHCKVCGKQCGSQDALRKHMKYHTTALKCRKCDKVFNHPNKLRNHELSHDENAGYECVVCKKVLQTIESYDVHLKKHTQERSYQCSLCPKKFNTSCNLILHVKVHAKNDNYRPTRSWLEHYTIVSREPLKYKCNHCDRYETDKVNNMISHLQAHFKEYECDRCKRLFATAKQLRAHYPTHTGEKPERCQHCGKCFSNKNSLRTHLRTHDRETAKTDDADNESQKNLSDLKSDPTLLTSLDSIFGGQLGVHQSNHLPTTVCVSCSRRARIVEHFWEKTYRAQQVLRNILNKDVTKNGRILPSETDDDTIIGSEVEPEAAIARVNTETECVYLDSGTPSSTPDIAVDENVESEVEGETYFVDSEKVESHTPEAELDAKECERDALSTIDIELVEIRSSAAKGPAKKRKGTVAKRERKENPHYRVCHHCGKTFETNVKLKNHLQSHSDVRRFACDVCGKQFKLRRDLTMHVESVHEGKIFKCTLCEVEFRWRKGLQRHMLRHKGTAFKHQCQTCGEKFIAPGKLREHQMKHTGDRLRCEICGAGYRFNYMLTQHKMRKHNMSFPGVKLYEKKVSRRKNAKRKECPAETAESEDNTINLEIVTGVEDAQRDQQSREVVE</sequence>
<dbReference type="GO" id="GO:0001228">
    <property type="term" value="F:DNA-binding transcription activator activity, RNA polymerase II-specific"/>
    <property type="evidence" value="ECO:0007669"/>
    <property type="project" value="TreeGrafter"/>
</dbReference>
<feature type="region of interest" description="Disordered" evidence="8">
    <location>
        <begin position="797"/>
        <end position="818"/>
    </location>
</feature>
<dbReference type="PANTHER" id="PTHR24393">
    <property type="entry name" value="ZINC FINGER PROTEIN"/>
    <property type="match status" value="1"/>
</dbReference>